<feature type="domain" description="CBS" evidence="10">
    <location>
        <begin position="204"/>
        <end position="260"/>
    </location>
</feature>
<dbReference type="InterPro" id="IPR006669">
    <property type="entry name" value="MgtE_transporter"/>
</dbReference>
<comment type="similarity">
    <text evidence="2 9">Belongs to the SLC41A transporter family.</text>
</comment>
<evidence type="ECO:0000313" key="11">
    <source>
        <dbReference type="EMBL" id="NMQ18552.1"/>
    </source>
</evidence>
<keyword evidence="6 9" id="KW-1133">Transmembrane helix</keyword>
<dbReference type="InterPro" id="IPR006667">
    <property type="entry name" value="SLC41_membr_dom"/>
</dbReference>
<dbReference type="SUPFAM" id="SSF54631">
    <property type="entry name" value="CBS-domain pair"/>
    <property type="match status" value="1"/>
</dbReference>
<feature type="transmembrane region" description="Helical" evidence="9">
    <location>
        <begin position="309"/>
        <end position="327"/>
    </location>
</feature>
<keyword evidence="3 9" id="KW-0813">Transport</keyword>
<dbReference type="PROSITE" id="PS51371">
    <property type="entry name" value="CBS"/>
    <property type="match status" value="1"/>
</dbReference>
<keyword evidence="5 9" id="KW-0460">Magnesium</keyword>
<evidence type="ECO:0000256" key="9">
    <source>
        <dbReference type="RuleBase" id="RU362011"/>
    </source>
</evidence>
<dbReference type="SUPFAM" id="SSF158791">
    <property type="entry name" value="MgtE N-terminal domain-like"/>
    <property type="match status" value="1"/>
</dbReference>
<comment type="subcellular location">
    <subcellularLocation>
        <location evidence="9">Cell membrane</location>
        <topology evidence="9">Multi-pass membrane protein</topology>
    </subcellularLocation>
    <subcellularLocation>
        <location evidence="1">Membrane</location>
        <topology evidence="1">Multi-pass membrane protein</topology>
    </subcellularLocation>
</comment>
<comment type="subunit">
    <text evidence="9">Homodimer.</text>
</comment>
<evidence type="ECO:0000256" key="2">
    <source>
        <dbReference type="ARBA" id="ARBA00009749"/>
    </source>
</evidence>
<dbReference type="CDD" id="cd04606">
    <property type="entry name" value="CBS_pair_Mg_transporter"/>
    <property type="match status" value="1"/>
</dbReference>
<keyword evidence="12" id="KW-1185">Reference proteome</keyword>
<evidence type="ECO:0000256" key="1">
    <source>
        <dbReference type="ARBA" id="ARBA00004141"/>
    </source>
</evidence>
<dbReference type="PANTHER" id="PTHR43773:SF1">
    <property type="entry name" value="MAGNESIUM TRANSPORTER MGTE"/>
    <property type="match status" value="1"/>
</dbReference>
<organism evidence="11 12">
    <name type="scientific">Candidatus Competibacter phosphatis</name>
    <dbReference type="NCBI Taxonomy" id="221280"/>
    <lineage>
        <taxon>Bacteria</taxon>
        <taxon>Pseudomonadati</taxon>
        <taxon>Pseudomonadota</taxon>
        <taxon>Gammaproteobacteria</taxon>
        <taxon>Candidatus Competibacteraceae</taxon>
        <taxon>Candidatus Competibacter</taxon>
    </lineage>
</organism>
<dbReference type="NCBIfam" id="TIGR00400">
    <property type="entry name" value="mgtE"/>
    <property type="match status" value="1"/>
</dbReference>
<accession>A0ABX1TGR5</accession>
<dbReference type="InterPro" id="IPR000644">
    <property type="entry name" value="CBS_dom"/>
</dbReference>
<evidence type="ECO:0000256" key="6">
    <source>
        <dbReference type="ARBA" id="ARBA00022989"/>
    </source>
</evidence>
<dbReference type="InterPro" id="IPR006668">
    <property type="entry name" value="Mg_transptr_MgtE_intracell_dom"/>
</dbReference>
<proteinExistence type="inferred from homology"/>
<comment type="function">
    <text evidence="9">Acts as a magnesium transporter.</text>
</comment>
<dbReference type="InterPro" id="IPR038076">
    <property type="entry name" value="MgtE_N_sf"/>
</dbReference>
<dbReference type="Proteomes" id="UP000760480">
    <property type="component" value="Unassembled WGS sequence"/>
</dbReference>
<keyword evidence="9" id="KW-0479">Metal-binding</keyword>
<dbReference type="SMART" id="SM00924">
    <property type="entry name" value="MgtE_N"/>
    <property type="match status" value="1"/>
</dbReference>
<dbReference type="InterPro" id="IPR046342">
    <property type="entry name" value="CBS_dom_sf"/>
</dbReference>
<protein>
    <recommendedName>
        <fullName evidence="9">Magnesium transporter MgtE</fullName>
    </recommendedName>
</protein>
<feature type="transmembrane region" description="Helical" evidence="9">
    <location>
        <begin position="389"/>
        <end position="413"/>
    </location>
</feature>
<evidence type="ECO:0000256" key="7">
    <source>
        <dbReference type="ARBA" id="ARBA00023136"/>
    </source>
</evidence>
<sequence length="449" mass="49641">MVDRDRASPRHNLIESLVHRQHLVELQLKLRSLHPADIAYILEALPLDDRLLVWRQIEDGRGGEVLLEVSDAVRDSLIETLERPALVRVLGQLDADDLAELAEAVPEEILTEVLQSLNARDRDWLQATMAYPEDAVGHLMYQDVLTVRENQRVEQVLLLLRGRDDLPPNTDSLFVVDGRHLFKGVLPLRALLLNDPQKQVAELMLADPVIFHCNEDAADAARAFERYDLVSAPVVNERGKLVGRLTVDEVIDYIREESEEDALNMAGLRGDEDLFAPIWDSARNRWLWLSINLCTAFIASRAIGLFEDAITQIVALATLMPIVAGIGGNSGNQTTALVVRGLALGEITPENTWHLVFKEIGVGLLNGVAWGSTVGLFAYLLYWNLPLGLVMAAAMLLNLLLAALMGVAIPLILHRLGRDPALGSSVLLTFITDGMGFFIFLGLATVFLL</sequence>
<dbReference type="SUPFAM" id="SSF161093">
    <property type="entry name" value="MgtE membrane domain-like"/>
    <property type="match status" value="1"/>
</dbReference>
<feature type="transmembrane region" description="Helical" evidence="9">
    <location>
        <begin position="425"/>
        <end position="448"/>
    </location>
</feature>
<feature type="transmembrane region" description="Helical" evidence="9">
    <location>
        <begin position="362"/>
        <end position="383"/>
    </location>
</feature>
<comment type="caution">
    <text evidence="11">The sequence shown here is derived from an EMBL/GenBank/DDBJ whole genome shotgun (WGS) entry which is preliminary data.</text>
</comment>
<keyword evidence="8" id="KW-0129">CBS domain</keyword>
<name>A0ABX1TGR5_9GAMM</name>
<evidence type="ECO:0000313" key="12">
    <source>
        <dbReference type="Proteomes" id="UP000760480"/>
    </source>
</evidence>
<dbReference type="SMART" id="SM00116">
    <property type="entry name" value="CBS"/>
    <property type="match status" value="2"/>
</dbReference>
<reference evidence="11 12" key="1">
    <citation type="submission" date="2019-03" db="EMBL/GenBank/DDBJ databases">
        <title>Metabolic reconstructions from genomes of highly enriched 'Candidatus Accumulibacter' and 'Candidatus Competibacter' bioreactor populations.</title>
        <authorList>
            <person name="Annavajhala M.K."/>
            <person name="Welles L."/>
            <person name="Abbas B."/>
            <person name="Sorokin D."/>
            <person name="Park H."/>
            <person name="Van Loosdrecht M."/>
            <person name="Chandran K."/>
        </authorList>
    </citation>
    <scope>NUCLEOTIDE SEQUENCE [LARGE SCALE GENOMIC DNA]</scope>
    <source>
        <strain evidence="11 12">SBR_G</strain>
    </source>
</reference>
<evidence type="ECO:0000259" key="10">
    <source>
        <dbReference type="PROSITE" id="PS51371"/>
    </source>
</evidence>
<dbReference type="Gene3D" id="1.10.357.20">
    <property type="entry name" value="SLC41 divalent cation transporters, integral membrane domain"/>
    <property type="match status" value="1"/>
</dbReference>
<keyword evidence="4 9" id="KW-0812">Transmembrane</keyword>
<dbReference type="PANTHER" id="PTHR43773">
    <property type="entry name" value="MAGNESIUM TRANSPORTER MGTE"/>
    <property type="match status" value="1"/>
</dbReference>
<keyword evidence="9" id="KW-1003">Cell membrane</keyword>
<dbReference type="Gene3D" id="3.10.580.10">
    <property type="entry name" value="CBS-domain"/>
    <property type="match status" value="1"/>
</dbReference>
<evidence type="ECO:0000256" key="8">
    <source>
        <dbReference type="PROSITE-ProRule" id="PRU00703"/>
    </source>
</evidence>
<evidence type="ECO:0000256" key="3">
    <source>
        <dbReference type="ARBA" id="ARBA00022448"/>
    </source>
</evidence>
<dbReference type="Gene3D" id="1.25.60.10">
    <property type="entry name" value="MgtE N-terminal domain-like"/>
    <property type="match status" value="1"/>
</dbReference>
<evidence type="ECO:0000256" key="5">
    <source>
        <dbReference type="ARBA" id="ARBA00022842"/>
    </source>
</evidence>
<gene>
    <name evidence="11" type="primary">mgtE</name>
    <name evidence="11" type="ORF">E4P82_04665</name>
</gene>
<dbReference type="Pfam" id="PF03448">
    <property type="entry name" value="MgtE_N"/>
    <property type="match status" value="1"/>
</dbReference>
<dbReference type="Pfam" id="PF01769">
    <property type="entry name" value="MgtE"/>
    <property type="match status" value="1"/>
</dbReference>
<evidence type="ECO:0000256" key="4">
    <source>
        <dbReference type="ARBA" id="ARBA00022692"/>
    </source>
</evidence>
<feature type="transmembrane region" description="Helical" evidence="9">
    <location>
        <begin position="286"/>
        <end position="303"/>
    </location>
</feature>
<keyword evidence="7 9" id="KW-0472">Membrane</keyword>
<dbReference type="EMBL" id="SPMZ01000013">
    <property type="protein sequence ID" value="NMQ18552.1"/>
    <property type="molecule type" value="Genomic_DNA"/>
</dbReference>
<dbReference type="Pfam" id="PF00571">
    <property type="entry name" value="CBS"/>
    <property type="match status" value="2"/>
</dbReference>
<dbReference type="InterPro" id="IPR036739">
    <property type="entry name" value="SLC41_membr_dom_sf"/>
</dbReference>